<dbReference type="GO" id="GO:0016823">
    <property type="term" value="F:hydrolase activity, acting on acid carbon-carbon bonds, in ketonic substances"/>
    <property type="evidence" value="ECO:0007669"/>
    <property type="project" value="InterPro"/>
</dbReference>
<dbReference type="Gene3D" id="3.40.50.970">
    <property type="match status" value="2"/>
</dbReference>
<dbReference type="Pfam" id="PF02775">
    <property type="entry name" value="TPP_enzyme_C"/>
    <property type="match status" value="1"/>
</dbReference>
<feature type="domain" description="Thiamine pyrophosphate enzyme N-terminal TPP-binding" evidence="6">
    <location>
        <begin position="59"/>
        <end position="132"/>
    </location>
</feature>
<evidence type="ECO:0000313" key="7">
    <source>
        <dbReference type="EMBL" id="CAA9561234.1"/>
    </source>
</evidence>
<dbReference type="GO" id="GO:0009097">
    <property type="term" value="P:isoleucine biosynthetic process"/>
    <property type="evidence" value="ECO:0007669"/>
    <property type="project" value="TreeGrafter"/>
</dbReference>
<accession>A0A6J4UUY6</accession>
<dbReference type="GO" id="GO:0019310">
    <property type="term" value="P:inositol catabolic process"/>
    <property type="evidence" value="ECO:0007669"/>
    <property type="project" value="InterPro"/>
</dbReference>
<evidence type="ECO:0000256" key="2">
    <source>
        <dbReference type="ARBA" id="ARBA00023052"/>
    </source>
</evidence>
<organism evidence="7">
    <name type="scientific">uncultured Truepera sp</name>
    <dbReference type="NCBI Taxonomy" id="543023"/>
    <lineage>
        <taxon>Bacteria</taxon>
        <taxon>Thermotogati</taxon>
        <taxon>Deinococcota</taxon>
        <taxon>Deinococci</taxon>
        <taxon>Trueperales</taxon>
        <taxon>Trueperaceae</taxon>
        <taxon>Truepera</taxon>
        <taxon>environmental samples</taxon>
    </lineage>
</organism>
<dbReference type="Pfam" id="PF02776">
    <property type="entry name" value="TPP_enzyme_N"/>
    <property type="match status" value="1"/>
</dbReference>
<keyword evidence="7" id="KW-0378">Hydrolase</keyword>
<proteinExistence type="inferred from homology"/>
<dbReference type="SUPFAM" id="SSF52467">
    <property type="entry name" value="DHS-like NAD/FAD-binding domain"/>
    <property type="match status" value="1"/>
</dbReference>
<comment type="similarity">
    <text evidence="1 3">Belongs to the TPP enzyme family.</text>
</comment>
<evidence type="ECO:0000259" key="5">
    <source>
        <dbReference type="Pfam" id="PF02775"/>
    </source>
</evidence>
<dbReference type="GO" id="GO:0009099">
    <property type="term" value="P:L-valine biosynthetic process"/>
    <property type="evidence" value="ECO:0007669"/>
    <property type="project" value="TreeGrafter"/>
</dbReference>
<dbReference type="CDD" id="cd07035">
    <property type="entry name" value="TPP_PYR_POX_like"/>
    <property type="match status" value="1"/>
</dbReference>
<dbReference type="InterPro" id="IPR011766">
    <property type="entry name" value="TPP_enzyme_TPP-bd"/>
</dbReference>
<dbReference type="EC" id="3.7.1.-" evidence="7"/>
<dbReference type="InterPro" id="IPR029035">
    <property type="entry name" value="DHS-like_NAD/FAD-binding_dom"/>
</dbReference>
<protein>
    <submittedName>
        <fullName evidence="7">Epi-inositol hydrolase</fullName>
        <ecNumber evidence="7">3.7.1.-</ecNumber>
    </submittedName>
</protein>
<dbReference type="EMBL" id="CADCWP010000044">
    <property type="protein sequence ID" value="CAA9561234.1"/>
    <property type="molecule type" value="Genomic_DNA"/>
</dbReference>
<dbReference type="GO" id="GO:0000287">
    <property type="term" value="F:magnesium ion binding"/>
    <property type="evidence" value="ECO:0007669"/>
    <property type="project" value="InterPro"/>
</dbReference>
<dbReference type="PROSITE" id="PS00187">
    <property type="entry name" value="TPP_ENZYMES"/>
    <property type="match status" value="1"/>
</dbReference>
<dbReference type="SUPFAM" id="SSF52518">
    <property type="entry name" value="Thiamin diphosphate-binding fold (THDP-binding)"/>
    <property type="match status" value="2"/>
</dbReference>
<evidence type="ECO:0000259" key="4">
    <source>
        <dbReference type="Pfam" id="PF00205"/>
    </source>
</evidence>
<dbReference type="InterPro" id="IPR030817">
    <property type="entry name" value="Myo_inos_IolD"/>
</dbReference>
<dbReference type="InterPro" id="IPR012001">
    <property type="entry name" value="Thiamin_PyroP_enz_TPP-bd_dom"/>
</dbReference>
<dbReference type="AlphaFoldDB" id="A0A6J4UUY6"/>
<dbReference type="InterPro" id="IPR029061">
    <property type="entry name" value="THDP-binding"/>
</dbReference>
<evidence type="ECO:0000256" key="3">
    <source>
        <dbReference type="RuleBase" id="RU362132"/>
    </source>
</evidence>
<feature type="domain" description="Thiamine pyrophosphate enzyme central" evidence="4">
    <location>
        <begin position="233"/>
        <end position="366"/>
    </location>
</feature>
<dbReference type="Gene3D" id="3.40.50.1220">
    <property type="entry name" value="TPP-binding domain"/>
    <property type="match status" value="1"/>
</dbReference>
<sequence>MTQTYTKPTASVLDGTVRLTVAQALVKFLSVQYSERDGVEHRLIAGTWGIFGHGNVAGLGQALAETDPAVMPFYRPQNEQGQVHTAAAYARHTNRLSTFACTASVGPGSSNMVTGAALATINRLPVLLLPSDFFANRLPDPVLQGLEHPSEHDLSVNDIFRPVSRFYSRISRPEQLLSALPEAMRVLTDPAETGAVTLSLPEDVQAEAYDWPETMFAKRVWRVRRPVVEPELIDQAADLLKNAERPFIVMGGGVKYSEASEALAGFAEQHGVPVGESQAGKGGVPWDHPMNVGAVGATGGSAANQLAAEADVVLAIGTRLADFTTASKTAFHPNATLIGLNVSPLDAHKLFSLPLIGDAKRGLEALSDALADHPGTDAAYRQRVAELKREWDGTVDAIFTVEDPEDLAQGAVIGMVNEVMSGDATMICAAGSMPGDLHKLWRPTDPRAYHVEYGYSCMGYEIPAGLGVKLAEPEREVVVMIGDGSYLMMNSEIVTAVAEGLDLTVVLVDNHGYQSIHGLQRSTGTPHFGLELRYRDPQGRLDGPYIPVDYRAHAAAMGAHAVFTRTEADFRQALTEAKTRKGVNVVVVETNPERRVGGYAFGGWWDVPVAEVSETDTVQEKRQQYEQDKQKQLRFK</sequence>
<evidence type="ECO:0000259" key="6">
    <source>
        <dbReference type="Pfam" id="PF02776"/>
    </source>
</evidence>
<dbReference type="GO" id="GO:0005948">
    <property type="term" value="C:acetolactate synthase complex"/>
    <property type="evidence" value="ECO:0007669"/>
    <property type="project" value="TreeGrafter"/>
</dbReference>
<dbReference type="GO" id="GO:0030976">
    <property type="term" value="F:thiamine pyrophosphate binding"/>
    <property type="evidence" value="ECO:0007669"/>
    <property type="project" value="InterPro"/>
</dbReference>
<gene>
    <name evidence="7" type="ORF">AVDCRST_MAG86-644</name>
</gene>
<dbReference type="PANTHER" id="PTHR18968">
    <property type="entry name" value="THIAMINE PYROPHOSPHATE ENZYMES"/>
    <property type="match status" value="1"/>
</dbReference>
<dbReference type="Pfam" id="PF00205">
    <property type="entry name" value="TPP_enzyme_M"/>
    <property type="match status" value="1"/>
</dbReference>
<dbReference type="InterPro" id="IPR045229">
    <property type="entry name" value="TPP_enz"/>
</dbReference>
<dbReference type="InterPro" id="IPR000399">
    <property type="entry name" value="TPP-bd_CS"/>
</dbReference>
<dbReference type="GO" id="GO:0003984">
    <property type="term" value="F:acetolactate synthase activity"/>
    <property type="evidence" value="ECO:0007669"/>
    <property type="project" value="TreeGrafter"/>
</dbReference>
<reference evidence="7" key="1">
    <citation type="submission" date="2020-02" db="EMBL/GenBank/DDBJ databases">
        <authorList>
            <person name="Meier V. D."/>
        </authorList>
    </citation>
    <scope>NUCLEOTIDE SEQUENCE</scope>
    <source>
        <strain evidence="7">AVDCRST_MAG86</strain>
    </source>
</reference>
<dbReference type="GO" id="GO:0050660">
    <property type="term" value="F:flavin adenine dinucleotide binding"/>
    <property type="evidence" value="ECO:0007669"/>
    <property type="project" value="TreeGrafter"/>
</dbReference>
<evidence type="ECO:0000256" key="1">
    <source>
        <dbReference type="ARBA" id="ARBA00007812"/>
    </source>
</evidence>
<dbReference type="NCBIfam" id="TIGR04377">
    <property type="entry name" value="myo_inos_iolD"/>
    <property type="match status" value="1"/>
</dbReference>
<keyword evidence="2 3" id="KW-0786">Thiamine pyrophosphate</keyword>
<name>A0A6J4UUY6_9DEIN</name>
<dbReference type="InterPro" id="IPR012000">
    <property type="entry name" value="Thiamin_PyroP_enz_cen_dom"/>
</dbReference>
<feature type="domain" description="Thiamine pyrophosphate enzyme TPP-binding" evidence="5">
    <location>
        <begin position="430"/>
        <end position="588"/>
    </location>
</feature>
<dbReference type="PANTHER" id="PTHR18968:SF9">
    <property type="entry name" value="3D-(3,5_4)-TRIHYDROXYCYCLOHEXANE-1,2-DIONE HYDROLASE"/>
    <property type="match status" value="1"/>
</dbReference>